<accession>G8X109</accession>
<dbReference type="EMBL" id="CP003219">
    <property type="protein sequence ID" value="AEW97637.1"/>
    <property type="molecule type" value="Genomic_DNA"/>
</dbReference>
<feature type="compositionally biased region" description="Basic and acidic residues" evidence="1">
    <location>
        <begin position="14"/>
        <end position="31"/>
    </location>
</feature>
<dbReference type="Proteomes" id="UP000007842">
    <property type="component" value="Chromosome"/>
</dbReference>
<feature type="region of interest" description="Disordered" evidence="1">
    <location>
        <begin position="1"/>
        <end position="45"/>
    </location>
</feature>
<dbReference type="AlphaFoldDB" id="G8X109"/>
<evidence type="ECO:0000256" key="1">
    <source>
        <dbReference type="SAM" id="MobiDB-lite"/>
    </source>
</evidence>
<dbReference type="STRING" id="1003195.SCATT_52660"/>
<dbReference type="HOGENOM" id="CLU_3205669_0_0_11"/>
<protein>
    <submittedName>
        <fullName evidence="2">Uncharacterized protein</fullName>
    </submittedName>
</protein>
<name>G8X109_STREN</name>
<reference evidence="3" key="1">
    <citation type="submission" date="2011-12" db="EMBL/GenBank/DDBJ databases">
        <title>Complete genome sequence of Streptomyces cattleya strain DSM 46488.</title>
        <authorList>
            <person name="Ou H.-Y."/>
            <person name="Li P."/>
            <person name="Zhao C."/>
            <person name="O'Hagan D."/>
            <person name="Deng Z."/>
        </authorList>
    </citation>
    <scope>NUCLEOTIDE SEQUENCE [LARGE SCALE GENOMIC DNA]</scope>
    <source>
        <strain evidence="3">ATCC 35852 / DSM 46488 / JCM 4925 / NBRC 14057 / NRRL 8057</strain>
    </source>
</reference>
<evidence type="ECO:0000313" key="2">
    <source>
        <dbReference type="EMBL" id="AEW97637.1"/>
    </source>
</evidence>
<keyword evidence="3" id="KW-1185">Reference proteome</keyword>
<dbReference type="KEGG" id="scy:SCATT_52660"/>
<dbReference type="PATRIC" id="fig|1003195.29.peg.5254"/>
<proteinExistence type="predicted"/>
<gene>
    <name evidence="2" type="ordered locus">SCATT_52660</name>
</gene>
<sequence length="45" mass="4845">MGVPCGRAVRHASGTRERSRAEAEAGSDRRHSTGWKEIPMGEGHA</sequence>
<organism evidence="2 3">
    <name type="scientific">Streptantibioticus cattleyicolor (strain ATCC 35852 / DSM 46488 / JCM 4925 / NBRC 14057 / NRRL 8057)</name>
    <name type="common">Streptomyces cattleya</name>
    <dbReference type="NCBI Taxonomy" id="1003195"/>
    <lineage>
        <taxon>Bacteria</taxon>
        <taxon>Bacillati</taxon>
        <taxon>Actinomycetota</taxon>
        <taxon>Actinomycetes</taxon>
        <taxon>Kitasatosporales</taxon>
        <taxon>Streptomycetaceae</taxon>
        <taxon>Streptantibioticus</taxon>
    </lineage>
</organism>
<evidence type="ECO:0000313" key="3">
    <source>
        <dbReference type="Proteomes" id="UP000007842"/>
    </source>
</evidence>